<dbReference type="PATRIC" id="fig|319652.3.peg.1810"/>
<dbReference type="Pfam" id="PF12146">
    <property type="entry name" value="Hydrolase_4"/>
    <property type="match status" value="1"/>
</dbReference>
<dbReference type="Proteomes" id="UP000051568">
    <property type="component" value="Unassembled WGS sequence"/>
</dbReference>
<gene>
    <name evidence="2" type="ORF">IV80_GL001783</name>
</gene>
<evidence type="ECO:0000313" key="3">
    <source>
        <dbReference type="Proteomes" id="UP000051568"/>
    </source>
</evidence>
<dbReference type="Gene3D" id="3.40.50.1820">
    <property type="entry name" value="alpha/beta hydrolase"/>
    <property type="match status" value="1"/>
</dbReference>
<protein>
    <recommendedName>
        <fullName evidence="1">Serine aminopeptidase S33 domain-containing protein</fullName>
    </recommendedName>
</protein>
<proteinExistence type="predicted"/>
<dbReference type="InterPro" id="IPR029058">
    <property type="entry name" value="AB_hydrolase_fold"/>
</dbReference>
<dbReference type="PRINTS" id="PR00111">
    <property type="entry name" value="ABHYDROLASE"/>
</dbReference>
<dbReference type="InterPro" id="IPR000073">
    <property type="entry name" value="AB_hydrolase_1"/>
</dbReference>
<dbReference type="AlphaFoldDB" id="A0A0R2IW11"/>
<keyword evidence="3" id="KW-1185">Reference proteome</keyword>
<evidence type="ECO:0000259" key="1">
    <source>
        <dbReference type="Pfam" id="PF12146"/>
    </source>
</evidence>
<dbReference type="EMBL" id="JQBR01000007">
    <property type="protein sequence ID" value="KRN65940.1"/>
    <property type="molecule type" value="Genomic_DNA"/>
</dbReference>
<dbReference type="PANTHER" id="PTHR43265:SF1">
    <property type="entry name" value="ESTERASE ESTD"/>
    <property type="match status" value="1"/>
</dbReference>
<reference evidence="2 3" key="1">
    <citation type="journal article" date="2015" name="Genome Announc.">
        <title>Expanding the biotechnology potential of lactobacilli through comparative genomics of 213 strains and associated genera.</title>
        <authorList>
            <person name="Sun Z."/>
            <person name="Harris H.M."/>
            <person name="McCann A."/>
            <person name="Guo C."/>
            <person name="Argimon S."/>
            <person name="Zhang W."/>
            <person name="Yang X."/>
            <person name="Jeffery I.B."/>
            <person name="Cooney J.C."/>
            <person name="Kagawa T.F."/>
            <person name="Liu W."/>
            <person name="Song Y."/>
            <person name="Salvetti E."/>
            <person name="Wrobel A."/>
            <person name="Rasinkangas P."/>
            <person name="Parkhill J."/>
            <person name="Rea M.C."/>
            <person name="O'Sullivan O."/>
            <person name="Ritari J."/>
            <person name="Douillard F.P."/>
            <person name="Paul Ross R."/>
            <person name="Yang R."/>
            <person name="Briner A.E."/>
            <person name="Felis G.E."/>
            <person name="de Vos W.M."/>
            <person name="Barrangou R."/>
            <person name="Klaenhammer T.R."/>
            <person name="Caufield P.W."/>
            <person name="Cui Y."/>
            <person name="Zhang H."/>
            <person name="O'Toole P.W."/>
        </authorList>
    </citation>
    <scope>NUCLEOTIDE SEQUENCE [LARGE SCALE GENOMIC DNA]</scope>
    <source>
        <strain evidence="2 3">DSM 17757</strain>
    </source>
</reference>
<dbReference type="InterPro" id="IPR022742">
    <property type="entry name" value="Hydrolase_4"/>
</dbReference>
<name>A0A0R2IW11_9LACO</name>
<dbReference type="RefSeq" id="WP_057751639.1">
    <property type="nucleotide sequence ID" value="NZ_BJVH01000015.1"/>
</dbReference>
<dbReference type="OrthoDB" id="9780269at2"/>
<dbReference type="STRING" id="319652.IV80_GL001783"/>
<dbReference type="SUPFAM" id="SSF53474">
    <property type="entry name" value="alpha/beta-Hydrolases"/>
    <property type="match status" value="1"/>
</dbReference>
<accession>A0A0R2IW11</accession>
<dbReference type="InterPro" id="IPR053145">
    <property type="entry name" value="AB_hydrolase_Est10"/>
</dbReference>
<dbReference type="GO" id="GO:0052689">
    <property type="term" value="F:carboxylic ester hydrolase activity"/>
    <property type="evidence" value="ECO:0007669"/>
    <property type="project" value="TreeGrafter"/>
</dbReference>
<organism evidence="2 3">
    <name type="scientific">Pediococcus cellicola</name>
    <dbReference type="NCBI Taxonomy" id="319652"/>
    <lineage>
        <taxon>Bacteria</taxon>
        <taxon>Bacillati</taxon>
        <taxon>Bacillota</taxon>
        <taxon>Bacilli</taxon>
        <taxon>Lactobacillales</taxon>
        <taxon>Lactobacillaceae</taxon>
        <taxon>Pediococcus</taxon>
    </lineage>
</organism>
<comment type="caution">
    <text evidence="2">The sequence shown here is derived from an EMBL/GenBank/DDBJ whole genome shotgun (WGS) entry which is preliminary data.</text>
</comment>
<evidence type="ECO:0000313" key="2">
    <source>
        <dbReference type="EMBL" id="KRN65940.1"/>
    </source>
</evidence>
<feature type="domain" description="Serine aminopeptidase S33" evidence="1">
    <location>
        <begin position="25"/>
        <end position="143"/>
    </location>
</feature>
<dbReference type="PANTHER" id="PTHR43265">
    <property type="entry name" value="ESTERASE ESTD"/>
    <property type="match status" value="1"/>
</dbReference>
<sequence>MDVEIKRDGLKLHGVLETPATPSYDIVILMHGFTGDLGYQKTALLAQIAQSLHEAGLATIRFDFNGCGKSEGQFSKMTMPNEIADGQAILAYTKSLPNIRRIYLLGHSQGGVVASMLAGYYPEDIAKLVLLAPAATLKDDAQKGKLMGVKYNPDAIPETLTLDDGTVVGGFYLRTAQTLPIYEVAQHYAGPVCLMHGDQDKVVDMVASKRYHAIYQHSELHIVAGATHQFREATRSETLKLVTRFLING</sequence>